<organism evidence="1 2">
    <name type="scientific">Phytohabitans suffuscus</name>
    <dbReference type="NCBI Taxonomy" id="624315"/>
    <lineage>
        <taxon>Bacteria</taxon>
        <taxon>Bacillati</taxon>
        <taxon>Actinomycetota</taxon>
        <taxon>Actinomycetes</taxon>
        <taxon>Micromonosporales</taxon>
        <taxon>Micromonosporaceae</taxon>
    </lineage>
</organism>
<keyword evidence="2" id="KW-1185">Reference proteome</keyword>
<dbReference type="AlphaFoldDB" id="A0A6F8YMZ9"/>
<accession>A0A6F8YMZ9</accession>
<dbReference type="Proteomes" id="UP000503011">
    <property type="component" value="Chromosome"/>
</dbReference>
<gene>
    <name evidence="1" type="ORF">Psuf_048050</name>
</gene>
<proteinExistence type="predicted"/>
<evidence type="ECO:0000313" key="1">
    <source>
        <dbReference type="EMBL" id="BCB87492.1"/>
    </source>
</evidence>
<protein>
    <submittedName>
        <fullName evidence="1">Uncharacterized protein</fullName>
    </submittedName>
</protein>
<reference evidence="1 2" key="2">
    <citation type="submission" date="2020-03" db="EMBL/GenBank/DDBJ databases">
        <authorList>
            <person name="Ichikawa N."/>
            <person name="Kimura A."/>
            <person name="Kitahashi Y."/>
            <person name="Uohara A."/>
        </authorList>
    </citation>
    <scope>NUCLEOTIDE SEQUENCE [LARGE SCALE GENOMIC DNA]</scope>
    <source>
        <strain evidence="1 2">NBRC 105367</strain>
    </source>
</reference>
<reference evidence="1 2" key="1">
    <citation type="submission" date="2020-03" db="EMBL/GenBank/DDBJ databases">
        <title>Whole genome shotgun sequence of Phytohabitans suffuscus NBRC 105367.</title>
        <authorList>
            <person name="Komaki H."/>
            <person name="Tamura T."/>
        </authorList>
    </citation>
    <scope>NUCLEOTIDE SEQUENCE [LARGE SCALE GENOMIC DNA]</scope>
    <source>
        <strain evidence="1 2">NBRC 105367</strain>
    </source>
</reference>
<dbReference type="KEGG" id="psuu:Psuf_048050"/>
<evidence type="ECO:0000313" key="2">
    <source>
        <dbReference type="Proteomes" id="UP000503011"/>
    </source>
</evidence>
<name>A0A6F8YMZ9_9ACTN</name>
<dbReference type="EMBL" id="AP022871">
    <property type="protein sequence ID" value="BCB87492.1"/>
    <property type="molecule type" value="Genomic_DNA"/>
</dbReference>
<sequence>MPVSFDLVVWALDRGATPADVQAAHELCREGEHAEGEVDRRIGGFYAELTAHYPDKEAVPNSPWTDAPLHVATDHVLMCLSESCADAVLEAIERLAGEYDLMLLDLQDGTVYPPPSRVS</sequence>